<feature type="non-terminal residue" evidence="1">
    <location>
        <position position="80"/>
    </location>
</feature>
<dbReference type="EMBL" id="AYYC01000645">
    <property type="protein sequence ID" value="ETK04524.1"/>
    <property type="molecule type" value="Genomic_DNA"/>
</dbReference>
<evidence type="ECO:0000313" key="3">
    <source>
        <dbReference type="Proteomes" id="UP000018872"/>
    </source>
</evidence>
<comment type="caution">
    <text evidence="1">The sequence shown here is derived from an EMBL/GenBank/DDBJ whole genome shotgun (WGS) entry which is preliminary data.</text>
</comment>
<dbReference type="Proteomes" id="UP000018872">
    <property type="component" value="Unassembled WGS sequence"/>
</dbReference>
<evidence type="ECO:0000313" key="2">
    <source>
        <dbReference type="EMBL" id="ETK04823.1"/>
    </source>
</evidence>
<gene>
    <name evidence="2" type="ORF">T229_06870</name>
    <name evidence="1" type="ORF">T229_08440</name>
</gene>
<protein>
    <submittedName>
        <fullName evidence="1">Uncharacterized protein</fullName>
    </submittedName>
</protein>
<accession>W2CB99</accession>
<reference evidence="1 3" key="1">
    <citation type="submission" date="2013-11" db="EMBL/GenBank/DDBJ databases">
        <title>Single cell genomics of uncultured Tannerella BU063 (oral taxon 286).</title>
        <authorList>
            <person name="Beall C.J."/>
            <person name="Campbell A.G."/>
            <person name="Griffen A.L."/>
            <person name="Podar M."/>
            <person name="Leys E.J."/>
        </authorList>
    </citation>
    <scope>NUCLEOTIDE SEQUENCE [LARGE SCALE GENOMIC DNA]</scope>
    <source>
        <strain evidence="1">Cell 5</strain>
    </source>
</reference>
<dbReference type="EMBL" id="AYYC01000610">
    <property type="protein sequence ID" value="ETK04823.1"/>
    <property type="molecule type" value="Genomic_DNA"/>
</dbReference>
<organism evidence="1 3">
    <name type="scientific">Tannerella sp. oral taxon BU063 isolate Cell 5</name>
    <dbReference type="NCBI Taxonomy" id="1410950"/>
    <lineage>
        <taxon>Bacteria</taxon>
        <taxon>Pseudomonadati</taxon>
        <taxon>Bacteroidota</taxon>
        <taxon>Bacteroidia</taxon>
        <taxon>Bacteroidales</taxon>
        <taxon>Tannerellaceae</taxon>
        <taxon>Tannerella</taxon>
    </lineage>
</organism>
<proteinExistence type="predicted"/>
<name>W2CB99_9BACT</name>
<sequence length="80" mass="9306">MTYHKKEALQANLDAIRTLLALENTRRAPSESDRATLRRYNGFGGLKCVLLPSENPADIDRWPRDERNLFPLVRELREII</sequence>
<evidence type="ECO:0000313" key="1">
    <source>
        <dbReference type="EMBL" id="ETK04524.1"/>
    </source>
</evidence>
<dbReference type="AlphaFoldDB" id="W2CB99"/>